<feature type="signal peptide" evidence="1">
    <location>
        <begin position="1"/>
        <end position="23"/>
    </location>
</feature>
<sequence length="103" mass="11767">MHSTWPNVFICVVVLSIPVWIDGFGEYSVVPVPVGNDSCLYHNLTAQNRNYTALETPCILIWCNVSSKTVILKGCPPDAPPVREKNETQWPFCCERKWRSSRR</sequence>
<reference evidence="2" key="1">
    <citation type="journal article" date="2016" name="Ticks Tick Borne Dis.">
        <title>De novo assembly and annotation of the salivary gland transcriptome of Rhipicephalus appendiculatus male and female ticks during blood feeding.</title>
        <authorList>
            <person name="de Castro M.H."/>
            <person name="de Klerk D."/>
            <person name="Pienaar R."/>
            <person name="Latif A.A."/>
            <person name="Rees D.J."/>
            <person name="Mans B.J."/>
        </authorList>
    </citation>
    <scope>NUCLEOTIDE SEQUENCE</scope>
    <source>
        <tissue evidence="2">Salivary glands</tissue>
    </source>
</reference>
<dbReference type="EMBL" id="GEDV01010657">
    <property type="protein sequence ID" value="JAP77900.1"/>
    <property type="molecule type" value="Transcribed_RNA"/>
</dbReference>
<proteinExistence type="predicted"/>
<keyword evidence="1" id="KW-0732">Signal</keyword>
<feature type="chain" id="PRO_5007285165" evidence="1">
    <location>
        <begin position="24"/>
        <end position="103"/>
    </location>
</feature>
<evidence type="ECO:0000313" key="2">
    <source>
        <dbReference type="EMBL" id="JAP77900.1"/>
    </source>
</evidence>
<protein>
    <submittedName>
        <fullName evidence="2">8.9 kDa family member</fullName>
    </submittedName>
</protein>
<dbReference type="AlphaFoldDB" id="A0A131YHE4"/>
<name>A0A131YHE4_RHIAP</name>
<organism evidence="2">
    <name type="scientific">Rhipicephalus appendiculatus</name>
    <name type="common">Brown ear tick</name>
    <dbReference type="NCBI Taxonomy" id="34631"/>
    <lineage>
        <taxon>Eukaryota</taxon>
        <taxon>Metazoa</taxon>
        <taxon>Ecdysozoa</taxon>
        <taxon>Arthropoda</taxon>
        <taxon>Chelicerata</taxon>
        <taxon>Arachnida</taxon>
        <taxon>Acari</taxon>
        <taxon>Parasitiformes</taxon>
        <taxon>Ixodida</taxon>
        <taxon>Ixodoidea</taxon>
        <taxon>Ixodidae</taxon>
        <taxon>Rhipicephalinae</taxon>
        <taxon>Rhipicephalus</taxon>
        <taxon>Rhipicephalus</taxon>
    </lineage>
</organism>
<accession>A0A131YHE4</accession>
<evidence type="ECO:0000256" key="1">
    <source>
        <dbReference type="SAM" id="SignalP"/>
    </source>
</evidence>